<gene>
    <name evidence="3" type="ORF">PX52LOC_00163</name>
</gene>
<keyword evidence="4" id="KW-1185">Reference proteome</keyword>
<organism evidence="3 4">
    <name type="scientific">Limnoglobus roseus</name>
    <dbReference type="NCBI Taxonomy" id="2598579"/>
    <lineage>
        <taxon>Bacteria</taxon>
        <taxon>Pseudomonadati</taxon>
        <taxon>Planctomycetota</taxon>
        <taxon>Planctomycetia</taxon>
        <taxon>Gemmatales</taxon>
        <taxon>Gemmataceae</taxon>
        <taxon>Limnoglobus</taxon>
    </lineage>
</organism>
<proteinExistence type="predicted"/>
<protein>
    <recommendedName>
        <fullName evidence="5">Flagellar biosynthesis protein FliO</fullName>
    </recommendedName>
</protein>
<feature type="transmembrane region" description="Helical" evidence="1">
    <location>
        <begin position="38"/>
        <end position="59"/>
    </location>
</feature>
<dbReference type="KEGG" id="lrs:PX52LOC_00163"/>
<dbReference type="OrthoDB" id="5741235at2"/>
<evidence type="ECO:0000256" key="1">
    <source>
        <dbReference type="SAM" id="Phobius"/>
    </source>
</evidence>
<evidence type="ECO:0008006" key="5">
    <source>
        <dbReference type="Google" id="ProtNLM"/>
    </source>
</evidence>
<name>A0A5C1A2G5_9BACT</name>
<dbReference type="AlphaFoldDB" id="A0A5C1A2G5"/>
<keyword evidence="1" id="KW-0812">Transmembrane</keyword>
<keyword evidence="1" id="KW-1133">Transmembrane helix</keyword>
<reference evidence="4" key="1">
    <citation type="submission" date="2019-08" db="EMBL/GenBank/DDBJ databases">
        <title>Limnoglobus roseus gen. nov., sp. nov., a novel freshwater planctomycete with a giant genome from the family Gemmataceae.</title>
        <authorList>
            <person name="Kulichevskaya I.S."/>
            <person name="Naumoff D.G."/>
            <person name="Miroshnikov K."/>
            <person name="Ivanova A."/>
            <person name="Philippov D.A."/>
            <person name="Hakobyan A."/>
            <person name="Rijpstra I.C."/>
            <person name="Sinninghe Damste J.S."/>
            <person name="Liesack W."/>
            <person name="Dedysh S.N."/>
        </authorList>
    </citation>
    <scope>NUCLEOTIDE SEQUENCE [LARGE SCALE GENOMIC DNA]</scope>
    <source>
        <strain evidence="4">PX52</strain>
    </source>
</reference>
<dbReference type="EMBL" id="CP042425">
    <property type="protein sequence ID" value="QEL13309.1"/>
    <property type="molecule type" value="Genomic_DNA"/>
</dbReference>
<accession>A0A5C1A2G5</accession>
<evidence type="ECO:0000313" key="3">
    <source>
        <dbReference type="EMBL" id="QEL13309.1"/>
    </source>
</evidence>
<feature type="chain" id="PRO_5023088773" description="Flagellar biosynthesis protein FliO" evidence="2">
    <location>
        <begin position="20"/>
        <end position="126"/>
    </location>
</feature>
<feature type="signal peptide" evidence="2">
    <location>
        <begin position="1"/>
        <end position="19"/>
    </location>
</feature>
<keyword evidence="2" id="KW-0732">Signal</keyword>
<evidence type="ECO:0000256" key="2">
    <source>
        <dbReference type="SAM" id="SignalP"/>
    </source>
</evidence>
<dbReference type="RefSeq" id="WP_149108288.1">
    <property type="nucleotide sequence ID" value="NZ_CP042425.1"/>
</dbReference>
<sequence length="126" mass="13400">MKPLTTLIVFALLAGPLRAADLDYTPPVTPAPPDPMSLLVRLVGLTALTLAICGGLIWVTRRVTKPKTGPVNDRLVIESSLTLNTWASVHVLKADGQSVAVTTDATGIRSIVVLSEKFEELVGEVE</sequence>
<dbReference type="Proteomes" id="UP000324974">
    <property type="component" value="Chromosome"/>
</dbReference>
<keyword evidence="1" id="KW-0472">Membrane</keyword>
<evidence type="ECO:0000313" key="4">
    <source>
        <dbReference type="Proteomes" id="UP000324974"/>
    </source>
</evidence>